<evidence type="ECO:0000256" key="4">
    <source>
        <dbReference type="ARBA" id="ARBA00022989"/>
    </source>
</evidence>
<feature type="transmembrane region" description="Helical" evidence="6">
    <location>
        <begin position="74"/>
        <end position="94"/>
    </location>
</feature>
<protein>
    <submittedName>
        <fullName evidence="7">Putative mfs multidrug protein</fullName>
    </submittedName>
</protein>
<dbReference type="GO" id="GO:0005886">
    <property type="term" value="C:plasma membrane"/>
    <property type="evidence" value="ECO:0007669"/>
    <property type="project" value="TreeGrafter"/>
</dbReference>
<dbReference type="KEGG" id="tmn:UCRPA7_6781"/>
<dbReference type="PANTHER" id="PTHR23501:SF193">
    <property type="entry name" value="MULTIDRUG TRANSPORTER, PUTATIVE (AFU_ORTHOLOGUE AFUA_8G00940)-RELATED"/>
    <property type="match status" value="1"/>
</dbReference>
<dbReference type="RefSeq" id="XP_007917508.1">
    <property type="nucleotide sequence ID" value="XM_007919317.1"/>
</dbReference>
<gene>
    <name evidence="7" type="ORF">UCRPA7_6781</name>
</gene>
<keyword evidence="8" id="KW-1185">Reference proteome</keyword>
<evidence type="ECO:0000256" key="2">
    <source>
        <dbReference type="ARBA" id="ARBA00007520"/>
    </source>
</evidence>
<dbReference type="EMBL" id="KB933264">
    <property type="protein sequence ID" value="EON97546.1"/>
    <property type="molecule type" value="Genomic_DNA"/>
</dbReference>
<dbReference type="Proteomes" id="UP000014074">
    <property type="component" value="Unassembled WGS sequence"/>
</dbReference>
<keyword evidence="5 6" id="KW-0472">Membrane</keyword>
<dbReference type="GO" id="GO:0022857">
    <property type="term" value="F:transmembrane transporter activity"/>
    <property type="evidence" value="ECO:0007669"/>
    <property type="project" value="TreeGrafter"/>
</dbReference>
<comment type="subcellular location">
    <subcellularLocation>
        <location evidence="1">Membrane</location>
        <topology evidence="1">Multi-pass membrane protein</topology>
    </subcellularLocation>
</comment>
<keyword evidence="4 6" id="KW-1133">Transmembrane helix</keyword>
<proteinExistence type="inferred from homology"/>
<dbReference type="AlphaFoldDB" id="R8BE13"/>
<evidence type="ECO:0000313" key="8">
    <source>
        <dbReference type="Proteomes" id="UP000014074"/>
    </source>
</evidence>
<sequence>MALTVFTQNLGASITISIANTIFDTSLRSELIRRAPNVDATAVIAAGATEFRGFVSPQDMHNVLAAYATSVDRVFYFAAALCVASFASAWGMGMNDVRKKKQTKEGDV</sequence>
<accession>R8BE13</accession>
<keyword evidence="3 6" id="KW-0812">Transmembrane</keyword>
<evidence type="ECO:0000256" key="3">
    <source>
        <dbReference type="ARBA" id="ARBA00022692"/>
    </source>
</evidence>
<evidence type="ECO:0000313" key="7">
    <source>
        <dbReference type="EMBL" id="EON97546.1"/>
    </source>
</evidence>
<name>R8BE13_PHAM7</name>
<evidence type="ECO:0000256" key="6">
    <source>
        <dbReference type="SAM" id="Phobius"/>
    </source>
</evidence>
<comment type="similarity">
    <text evidence="2">Belongs to the major facilitator superfamily. TCR/Tet family.</text>
</comment>
<dbReference type="HOGENOM" id="CLU_159471_0_0_1"/>
<reference evidence="8" key="1">
    <citation type="journal article" date="2013" name="Genome Announc.">
        <title>Draft genome sequence of the ascomycete Phaeoacremonium aleophilum strain UCR-PA7, a causal agent of the esca disease complex in grapevines.</title>
        <authorList>
            <person name="Blanco-Ulate B."/>
            <person name="Rolshausen P."/>
            <person name="Cantu D."/>
        </authorList>
    </citation>
    <scope>NUCLEOTIDE SEQUENCE [LARGE SCALE GENOMIC DNA]</scope>
    <source>
        <strain evidence="8">UCR-PA7</strain>
    </source>
</reference>
<organism evidence="7 8">
    <name type="scientific">Phaeoacremonium minimum (strain UCR-PA7)</name>
    <name type="common">Esca disease fungus</name>
    <name type="synonym">Togninia minima</name>
    <dbReference type="NCBI Taxonomy" id="1286976"/>
    <lineage>
        <taxon>Eukaryota</taxon>
        <taxon>Fungi</taxon>
        <taxon>Dikarya</taxon>
        <taxon>Ascomycota</taxon>
        <taxon>Pezizomycotina</taxon>
        <taxon>Sordariomycetes</taxon>
        <taxon>Sordariomycetidae</taxon>
        <taxon>Togniniales</taxon>
        <taxon>Togniniaceae</taxon>
        <taxon>Phaeoacremonium</taxon>
    </lineage>
</organism>
<dbReference type="PANTHER" id="PTHR23501">
    <property type="entry name" value="MAJOR FACILITATOR SUPERFAMILY"/>
    <property type="match status" value="1"/>
</dbReference>
<evidence type="ECO:0000256" key="5">
    <source>
        <dbReference type="ARBA" id="ARBA00023136"/>
    </source>
</evidence>
<dbReference type="OrthoDB" id="10021397at2759"/>
<evidence type="ECO:0000256" key="1">
    <source>
        <dbReference type="ARBA" id="ARBA00004141"/>
    </source>
</evidence>
<dbReference type="GeneID" id="19327473"/>